<name>A0A5B0DVR8_9HYPH</name>
<evidence type="ECO:0000259" key="1">
    <source>
        <dbReference type="Pfam" id="PF01726"/>
    </source>
</evidence>
<reference evidence="2 3" key="1">
    <citation type="submission" date="2019-08" db="EMBL/GenBank/DDBJ databases">
        <title>Aureimonas fodiniaquatilis sp. nov., isolated from a coal mine wastewater.</title>
        <authorList>
            <person name="Kim W."/>
        </authorList>
    </citation>
    <scope>NUCLEOTIDE SEQUENCE [LARGE SCALE GENOMIC DNA]</scope>
    <source>
        <strain evidence="2 3">CAU 1482</strain>
    </source>
</reference>
<keyword evidence="3" id="KW-1185">Reference proteome</keyword>
<dbReference type="InterPro" id="IPR036388">
    <property type="entry name" value="WH-like_DNA-bd_sf"/>
</dbReference>
<dbReference type="RefSeq" id="WP_149300147.1">
    <property type="nucleotide sequence ID" value="NZ_VTWH01000002.1"/>
</dbReference>
<dbReference type="AlphaFoldDB" id="A0A5B0DVR8"/>
<evidence type="ECO:0000313" key="3">
    <source>
        <dbReference type="Proteomes" id="UP000324738"/>
    </source>
</evidence>
<gene>
    <name evidence="2" type="ORF">FPY71_10180</name>
</gene>
<dbReference type="GO" id="GO:0006508">
    <property type="term" value="P:proteolysis"/>
    <property type="evidence" value="ECO:0007669"/>
    <property type="project" value="InterPro"/>
</dbReference>
<organism evidence="2 3">
    <name type="scientific">Aureimonas fodinaquatilis</name>
    <dbReference type="NCBI Taxonomy" id="2565783"/>
    <lineage>
        <taxon>Bacteria</taxon>
        <taxon>Pseudomonadati</taxon>
        <taxon>Pseudomonadota</taxon>
        <taxon>Alphaproteobacteria</taxon>
        <taxon>Hyphomicrobiales</taxon>
        <taxon>Aurantimonadaceae</taxon>
        <taxon>Aureimonas</taxon>
    </lineage>
</organism>
<dbReference type="OrthoDB" id="7950442at2"/>
<feature type="domain" description="LexA repressor DNA-binding" evidence="1">
    <location>
        <begin position="59"/>
        <end position="122"/>
    </location>
</feature>
<accession>A0A5B0DVR8</accession>
<sequence length="132" mass="14769">MTPPTHANDADTVAPFQRLGSVVNRIISDLDMDLVHQMLLHKAELREAAFRLQQQEAHEGLTQRQADALQFIHDHETRTGSAPTYRQIAEALCLKSTSGVHRIITGLEDRGAITRVQGKARTVRVQYFKGAQ</sequence>
<dbReference type="InterPro" id="IPR006199">
    <property type="entry name" value="LexA_DNA-bd_dom"/>
</dbReference>
<protein>
    <submittedName>
        <fullName evidence="2">MarR family transcriptional regulator</fullName>
    </submittedName>
</protein>
<comment type="caution">
    <text evidence="2">The sequence shown here is derived from an EMBL/GenBank/DDBJ whole genome shotgun (WGS) entry which is preliminary data.</text>
</comment>
<evidence type="ECO:0000313" key="2">
    <source>
        <dbReference type="EMBL" id="KAA0970834.1"/>
    </source>
</evidence>
<dbReference type="GO" id="GO:0004252">
    <property type="term" value="F:serine-type endopeptidase activity"/>
    <property type="evidence" value="ECO:0007669"/>
    <property type="project" value="InterPro"/>
</dbReference>
<dbReference type="InterPro" id="IPR036390">
    <property type="entry name" value="WH_DNA-bd_sf"/>
</dbReference>
<dbReference type="SUPFAM" id="SSF46785">
    <property type="entry name" value="Winged helix' DNA-binding domain"/>
    <property type="match status" value="1"/>
</dbReference>
<dbReference type="Gene3D" id="1.10.10.10">
    <property type="entry name" value="Winged helix-like DNA-binding domain superfamily/Winged helix DNA-binding domain"/>
    <property type="match status" value="1"/>
</dbReference>
<dbReference type="EMBL" id="VTWH01000002">
    <property type="protein sequence ID" value="KAA0970834.1"/>
    <property type="molecule type" value="Genomic_DNA"/>
</dbReference>
<dbReference type="Pfam" id="PF01726">
    <property type="entry name" value="LexA_DNA_bind"/>
    <property type="match status" value="1"/>
</dbReference>
<dbReference type="Proteomes" id="UP000324738">
    <property type="component" value="Unassembled WGS sequence"/>
</dbReference>
<proteinExistence type="predicted"/>